<dbReference type="InterPro" id="IPR025965">
    <property type="entry name" value="FlgD/Vpr_Ig-like"/>
</dbReference>
<feature type="chain" id="PRO_5037028281" evidence="1">
    <location>
        <begin position="22"/>
        <end position="760"/>
    </location>
</feature>
<gene>
    <name evidence="3" type="ORF">HZA61_08400</name>
</gene>
<feature type="signal peptide" evidence="1">
    <location>
        <begin position="1"/>
        <end position="21"/>
    </location>
</feature>
<dbReference type="InterPro" id="IPR026444">
    <property type="entry name" value="Secre_tail"/>
</dbReference>
<evidence type="ECO:0000313" key="3">
    <source>
        <dbReference type="EMBL" id="MBI5169493.1"/>
    </source>
</evidence>
<dbReference type="AlphaFoldDB" id="A0A933SFM9"/>
<evidence type="ECO:0000259" key="2">
    <source>
        <dbReference type="Pfam" id="PF13860"/>
    </source>
</evidence>
<dbReference type="EMBL" id="JACRIW010000055">
    <property type="protein sequence ID" value="MBI5169493.1"/>
    <property type="molecule type" value="Genomic_DNA"/>
</dbReference>
<dbReference type="NCBIfam" id="TIGR04183">
    <property type="entry name" value="Por_Secre_tail"/>
    <property type="match status" value="1"/>
</dbReference>
<keyword evidence="1" id="KW-0732">Signal</keyword>
<dbReference type="Proteomes" id="UP000696931">
    <property type="component" value="Unassembled WGS sequence"/>
</dbReference>
<evidence type="ECO:0000256" key="1">
    <source>
        <dbReference type="SAM" id="SignalP"/>
    </source>
</evidence>
<evidence type="ECO:0000313" key="4">
    <source>
        <dbReference type="Proteomes" id="UP000696931"/>
    </source>
</evidence>
<accession>A0A933SFM9</accession>
<protein>
    <submittedName>
        <fullName evidence="3">T9SS type A sorting domain-containing protein</fullName>
    </submittedName>
</protein>
<dbReference type="Gene3D" id="2.60.40.4070">
    <property type="match status" value="1"/>
</dbReference>
<feature type="domain" description="FlgD/Vpr Ig-like" evidence="2">
    <location>
        <begin position="686"/>
        <end position="747"/>
    </location>
</feature>
<organism evidence="3 4">
    <name type="scientific">Eiseniibacteriota bacterium</name>
    <dbReference type="NCBI Taxonomy" id="2212470"/>
    <lineage>
        <taxon>Bacteria</taxon>
        <taxon>Candidatus Eiseniibacteriota</taxon>
    </lineage>
</organism>
<proteinExistence type="predicted"/>
<dbReference type="Pfam" id="PF13860">
    <property type="entry name" value="FlgD_ig"/>
    <property type="match status" value="1"/>
</dbReference>
<sequence length="760" mass="80463">MRLLAVLTAFALAASAVPAHAGWGRTPVGTPVVTALADQHRPLAVPDGDGGAFLVFADLRAGGYDVYAQRINRAGNRVWSADGVPVCSASGLQDMPRLVADGAGGIVVTWEDHRGTSYDVYAQRLDGDGNRLWTPDGVLLGGANGDQVDPALVSDGAGGAIVAWTDFRGGATSDVYVQHVSGAGAPVLAPNGVILSAAAFDQDSPALASDGAGGAFVVWNDFRNGSNSDLYMAHLTAGGALPWGVGGVVLANGAGDQISASIAEATAGGALFVWTDTRAGNSDIYGQRINASGAKLWNANGLAVCDASNDQQFAVLQHDGADGMFVAWEDARSSNDNIFAHHLDSTGWPVWQVNGIAVCTAPGAQLEPQMVRDTAGGIILCWQDQRGANVDLYTQHVNFEGAPVWNGDGLPLCNAPAAQLYPSLVPDATGGAIAVWEDSRNLLVDLYAQRVLEDGTLGSSEPVITSITDVPNDNGGHVAITWQASVFEAPVPNVFQYRLWRRAPGGQWAAVDSAGPTLGAFYVRNGSTTADSTPGVTTPRTAFKVEAEAFDRTHSWWSAPDSGLSLDSQPPATPAGFLVLSLGNGQARAKWARSREADFWKYRMYFGQEWWFVPNEFTFRHTIVDTTWLGDIEPGWWIKLVAVDVHGNESDAAFALPEPSVGVEGGTPAMAFLGAASPNPMRETSTLRFGLSRESDVHMRVYDQQGRQVCVLASGRLPAGQHLAAWTGRDARGNVVAPGVYFVRATLEGREFTQRIVRVR</sequence>
<reference evidence="3" key="1">
    <citation type="submission" date="2020-07" db="EMBL/GenBank/DDBJ databases">
        <title>Huge and variable diversity of episymbiotic CPR bacteria and DPANN archaea in groundwater ecosystems.</title>
        <authorList>
            <person name="He C.Y."/>
            <person name="Keren R."/>
            <person name="Whittaker M."/>
            <person name="Farag I.F."/>
            <person name="Doudna J."/>
            <person name="Cate J.H.D."/>
            <person name="Banfield J.F."/>
        </authorList>
    </citation>
    <scope>NUCLEOTIDE SEQUENCE</scope>
    <source>
        <strain evidence="3">NC_groundwater_1813_Pr3_B-0.1um_71_17</strain>
    </source>
</reference>
<comment type="caution">
    <text evidence="3">The sequence shown here is derived from an EMBL/GenBank/DDBJ whole genome shotgun (WGS) entry which is preliminary data.</text>
</comment>
<name>A0A933SFM9_UNCEI</name>